<dbReference type="GO" id="GO:0006298">
    <property type="term" value="P:mismatch repair"/>
    <property type="evidence" value="ECO:0007669"/>
    <property type="project" value="UniProtKB-UniRule"/>
</dbReference>
<dbReference type="CDD" id="cd16926">
    <property type="entry name" value="HATPase_MutL-MLH-PMS-like"/>
    <property type="match status" value="1"/>
</dbReference>
<feature type="domain" description="MutL C-terminal dimerisation" evidence="7">
    <location>
        <begin position="450"/>
        <end position="582"/>
    </location>
</feature>
<dbReference type="InterPro" id="IPR020667">
    <property type="entry name" value="DNA_mismatch_repair_MutL"/>
</dbReference>
<gene>
    <name evidence="5" type="primary">mutL</name>
    <name evidence="9" type="ORF">DPF_0742</name>
</gene>
<dbReference type="Gene3D" id="3.30.1370.100">
    <property type="entry name" value="MutL, C-terminal domain, regulatory subdomain"/>
    <property type="match status" value="1"/>
</dbReference>
<dbReference type="PANTHER" id="PTHR10073:SF12">
    <property type="entry name" value="DNA MISMATCH REPAIR PROTEIN MLH1"/>
    <property type="match status" value="1"/>
</dbReference>
<accession>A0A194AG29</accession>
<dbReference type="FunFam" id="3.30.565.10:FF:000003">
    <property type="entry name" value="DNA mismatch repair endonuclease MutL"/>
    <property type="match status" value="1"/>
</dbReference>
<keyword evidence="10" id="KW-1185">Reference proteome</keyword>
<dbReference type="Pfam" id="PF08676">
    <property type="entry name" value="MutL_C"/>
    <property type="match status" value="1"/>
</dbReference>
<dbReference type="Pfam" id="PF13589">
    <property type="entry name" value="HATPase_c_3"/>
    <property type="match status" value="1"/>
</dbReference>
<evidence type="ECO:0000256" key="6">
    <source>
        <dbReference type="SAM" id="MobiDB-lite"/>
    </source>
</evidence>
<dbReference type="GO" id="GO:0016887">
    <property type="term" value="F:ATP hydrolysis activity"/>
    <property type="evidence" value="ECO:0007669"/>
    <property type="project" value="InterPro"/>
</dbReference>
<dbReference type="SUPFAM" id="SSF55874">
    <property type="entry name" value="ATPase domain of HSP90 chaperone/DNA topoisomerase II/histidine kinase"/>
    <property type="match status" value="1"/>
</dbReference>
<evidence type="ECO:0000313" key="9">
    <source>
        <dbReference type="EMBL" id="GAU08041.1"/>
    </source>
</evidence>
<dbReference type="EMBL" id="BDFE01000008">
    <property type="protein sequence ID" value="GAU08041.1"/>
    <property type="molecule type" value="Genomic_DNA"/>
</dbReference>
<dbReference type="RefSeq" id="WP_231702121.1">
    <property type="nucleotide sequence ID" value="NZ_BDFE01000008.1"/>
</dbReference>
<feature type="compositionally biased region" description="Basic and acidic residues" evidence="6">
    <location>
        <begin position="402"/>
        <end position="423"/>
    </location>
</feature>
<sequence length="626" mass="69780">MTPPIRILPPELQSQIAAGEVLERPASAVKELVENSLDAGATSIDVEIDRGGQERILVQDNGQGIAEQDLPLALTRHATSKIVSLDDLQRISSFGFRGEALASIASVSRTLITTIVPGADQGIQAEAVHGKLAEIRPAAIARGTRIEVRDLFANVPVRLKFLKTTATEAKRCQEAMAHMALAHLDVSFSLTHNGREIFRFLAGESLEHRLQRIWPPHLVQDLVPIQRERDGMRITGLVGTPGQAQGRGDRIIMYVNDRPVKDKLLLRALRQGYKGTLLSKEYPQAVLFLRLPTREVDVNVHPAKTEVRFLDERAIFSLIQGAVRNGLDACLAQADLQPLAPQPTWAERNVGMNMPEQVRQGEHQTRPSGSMESPWDNTSRQPKFASLREAERLYTFAQGMRPAKDDTALTAHPGEEPPERLESDGPASPVGPHPGTELVRQADATHDITYHGQFHRTYLIISRGDTLLLMDQHAAHERVLYHAFSTAGRHGEHQRLAIPMEMSLHPSEREVLEKIWNDLDQIGFTLERPEPATVVIRAIPTSLETGEAMSYLRTVLAEQTRDMDSLWTTLACKSAIKAGQVLTHDEAMSLIQAWSQCPDNRYCPHGRPVILTWTVREVEKRFKRKP</sequence>
<feature type="region of interest" description="Disordered" evidence="6">
    <location>
        <begin position="399"/>
        <end position="437"/>
    </location>
</feature>
<keyword evidence="4 5" id="KW-0234">DNA repair</keyword>
<dbReference type="GO" id="GO:0030983">
    <property type="term" value="F:mismatched DNA binding"/>
    <property type="evidence" value="ECO:0007669"/>
    <property type="project" value="InterPro"/>
</dbReference>
<dbReference type="Gene3D" id="3.30.565.10">
    <property type="entry name" value="Histidine kinase-like ATPase, C-terminal domain"/>
    <property type="match status" value="1"/>
</dbReference>
<dbReference type="SUPFAM" id="SSF118116">
    <property type="entry name" value="DNA mismatch repair protein MutL"/>
    <property type="match status" value="1"/>
</dbReference>
<dbReference type="InterPro" id="IPR038973">
    <property type="entry name" value="MutL/Mlh/Pms-like"/>
</dbReference>
<dbReference type="InterPro" id="IPR014790">
    <property type="entry name" value="MutL_C"/>
</dbReference>
<evidence type="ECO:0000259" key="7">
    <source>
        <dbReference type="SMART" id="SM00853"/>
    </source>
</evidence>
<reference evidence="10" key="1">
    <citation type="submission" date="2016-06" db="EMBL/GenBank/DDBJ databases">
        <title>Draft genome sequence of Desulfoplanes formicivorans strain Pf12B.</title>
        <authorList>
            <person name="Watanabe M."/>
            <person name="Kojima H."/>
            <person name="Fukui M."/>
        </authorList>
    </citation>
    <scope>NUCLEOTIDE SEQUENCE [LARGE SCALE GENOMIC DNA]</scope>
    <source>
        <strain evidence="10">Pf12B</strain>
    </source>
</reference>
<feature type="compositionally biased region" description="Polar residues" evidence="6">
    <location>
        <begin position="366"/>
        <end position="381"/>
    </location>
</feature>
<evidence type="ECO:0000256" key="4">
    <source>
        <dbReference type="ARBA" id="ARBA00023204"/>
    </source>
</evidence>
<organism evidence="9 10">
    <name type="scientific">Desulfoplanes formicivorans</name>
    <dbReference type="NCBI Taxonomy" id="1592317"/>
    <lineage>
        <taxon>Bacteria</taxon>
        <taxon>Pseudomonadati</taxon>
        <taxon>Thermodesulfobacteriota</taxon>
        <taxon>Desulfovibrionia</taxon>
        <taxon>Desulfovibrionales</taxon>
        <taxon>Desulfoplanaceae</taxon>
        <taxon>Desulfoplanes</taxon>
    </lineage>
</organism>
<comment type="function">
    <text evidence="5">This protein is involved in the repair of mismatches in DNA. It is required for dam-dependent methyl-directed DNA mismatch repair. May act as a 'molecular matchmaker', a protein that promotes the formation of a stable complex between two or more DNA-binding proteins in an ATP-dependent manner without itself being part of a final effector complex.</text>
</comment>
<evidence type="ECO:0000313" key="10">
    <source>
        <dbReference type="Proteomes" id="UP000095200"/>
    </source>
</evidence>
<dbReference type="InterPro" id="IPR013507">
    <property type="entry name" value="DNA_mismatch_S5_2-like"/>
</dbReference>
<dbReference type="SMART" id="SM01340">
    <property type="entry name" value="DNA_mis_repair"/>
    <property type="match status" value="1"/>
</dbReference>
<dbReference type="NCBIfam" id="TIGR00585">
    <property type="entry name" value="mutl"/>
    <property type="match status" value="1"/>
</dbReference>
<dbReference type="GO" id="GO:0005524">
    <property type="term" value="F:ATP binding"/>
    <property type="evidence" value="ECO:0007669"/>
    <property type="project" value="InterPro"/>
</dbReference>
<proteinExistence type="inferred from homology"/>
<dbReference type="PANTHER" id="PTHR10073">
    <property type="entry name" value="DNA MISMATCH REPAIR PROTEIN MLH, PMS, MUTL"/>
    <property type="match status" value="1"/>
</dbReference>
<evidence type="ECO:0000256" key="5">
    <source>
        <dbReference type="HAMAP-Rule" id="MF_00149"/>
    </source>
</evidence>
<dbReference type="CDD" id="cd00782">
    <property type="entry name" value="MutL_Trans"/>
    <property type="match status" value="1"/>
</dbReference>
<evidence type="ECO:0000256" key="1">
    <source>
        <dbReference type="ARBA" id="ARBA00006082"/>
    </source>
</evidence>
<dbReference type="InterPro" id="IPR014721">
    <property type="entry name" value="Ribsml_uS5_D2-typ_fold_subgr"/>
</dbReference>
<dbReference type="PROSITE" id="PS00058">
    <property type="entry name" value="DNA_MISMATCH_REPAIR_1"/>
    <property type="match status" value="1"/>
</dbReference>
<evidence type="ECO:0000256" key="3">
    <source>
        <dbReference type="ARBA" id="ARBA00022763"/>
    </source>
</evidence>
<protein>
    <recommendedName>
        <fullName evidence="2 5">DNA mismatch repair protein MutL</fullName>
    </recommendedName>
</protein>
<evidence type="ECO:0000256" key="2">
    <source>
        <dbReference type="ARBA" id="ARBA00021975"/>
    </source>
</evidence>
<dbReference type="AlphaFoldDB" id="A0A194AG29"/>
<dbReference type="STRING" id="1592317.DPF_0742"/>
<dbReference type="InterPro" id="IPR042121">
    <property type="entry name" value="MutL_C_regsub"/>
</dbReference>
<dbReference type="InterPro" id="IPR014762">
    <property type="entry name" value="DNA_mismatch_repair_CS"/>
</dbReference>
<dbReference type="InterPro" id="IPR002099">
    <property type="entry name" value="MutL/Mlh/PMS"/>
</dbReference>
<dbReference type="HAMAP" id="MF_00149">
    <property type="entry name" value="DNA_mis_repair"/>
    <property type="match status" value="1"/>
</dbReference>
<feature type="domain" description="DNA mismatch repair protein S5" evidence="8">
    <location>
        <begin position="210"/>
        <end position="328"/>
    </location>
</feature>
<dbReference type="Proteomes" id="UP000095200">
    <property type="component" value="Unassembled WGS sequence"/>
</dbReference>
<dbReference type="SMART" id="SM00853">
    <property type="entry name" value="MutL_C"/>
    <property type="match status" value="1"/>
</dbReference>
<dbReference type="GO" id="GO:0032300">
    <property type="term" value="C:mismatch repair complex"/>
    <property type="evidence" value="ECO:0007669"/>
    <property type="project" value="InterPro"/>
</dbReference>
<feature type="region of interest" description="Disordered" evidence="6">
    <location>
        <begin position="359"/>
        <end position="381"/>
    </location>
</feature>
<comment type="caution">
    <text evidence="9">The sequence shown here is derived from an EMBL/GenBank/DDBJ whole genome shotgun (WGS) entry which is preliminary data.</text>
</comment>
<dbReference type="InterPro" id="IPR020568">
    <property type="entry name" value="Ribosomal_Su5_D2-typ_SF"/>
</dbReference>
<dbReference type="Pfam" id="PF01119">
    <property type="entry name" value="DNA_mis_repair"/>
    <property type="match status" value="1"/>
</dbReference>
<dbReference type="SUPFAM" id="SSF54211">
    <property type="entry name" value="Ribosomal protein S5 domain 2-like"/>
    <property type="match status" value="1"/>
</dbReference>
<dbReference type="GO" id="GO:0140664">
    <property type="term" value="F:ATP-dependent DNA damage sensor activity"/>
    <property type="evidence" value="ECO:0007669"/>
    <property type="project" value="InterPro"/>
</dbReference>
<dbReference type="InterPro" id="IPR036890">
    <property type="entry name" value="HATPase_C_sf"/>
</dbReference>
<dbReference type="InterPro" id="IPR042120">
    <property type="entry name" value="MutL_C_dimsub"/>
</dbReference>
<dbReference type="InterPro" id="IPR037198">
    <property type="entry name" value="MutL_C_sf"/>
</dbReference>
<dbReference type="Gene3D" id="3.30.1540.20">
    <property type="entry name" value="MutL, C-terminal domain, dimerisation subdomain"/>
    <property type="match status" value="1"/>
</dbReference>
<name>A0A194AG29_9BACT</name>
<comment type="similarity">
    <text evidence="1 5">Belongs to the DNA mismatch repair MutL/HexB family.</text>
</comment>
<keyword evidence="3 5" id="KW-0227">DNA damage</keyword>
<dbReference type="Gene3D" id="3.30.230.10">
    <property type="match status" value="1"/>
</dbReference>
<evidence type="ECO:0000259" key="8">
    <source>
        <dbReference type="SMART" id="SM01340"/>
    </source>
</evidence>